<dbReference type="InterPro" id="IPR024516">
    <property type="entry name" value="Mce_C"/>
</dbReference>
<comment type="caution">
    <text evidence="3">The sequence shown here is derived from an EMBL/GenBank/DDBJ whole genome shotgun (WGS) entry which is preliminary data.</text>
</comment>
<sequence length="417" mass="44166">MPPLNRLVRAQLIVVLLIGLVASVYGGIRYARLDQAAGIGVYRVTVKMPEGGGLFPQSQVTYRGVEIGRVDDMSMVPGGIEVELLLDSSEAQVPASAVAVVANRSAIGEQFLDLQPPSGAGPYLHDGSVIDKVELPPQLDEVVQSTIDLTETIPVDALRTTVDELGQAFNGQGENLSRLIDSLDHLSKDGVKNLDQTIALINNADPVLATQNEQSDEILRWSKGLDAVSATLASSDPAVRRILRNGPRAASALSQFLDDNGADATKLIGQLGKTADEVAPTSYAAGMTFAMLSLLSAGSHSAASPDGSLRLGIVLETGNPPSCTRGYESTWKMIAEMKRKNPAFDVSYDDFPFNTDAGCTVPTGSPTAVRGANNAQLANPAYAQPWDNNAKRDPDKLNLNPLAAQLAQLMGVRPIRG</sequence>
<dbReference type="InterPro" id="IPR052336">
    <property type="entry name" value="MlaD_Phospholipid_Transporter"/>
</dbReference>
<evidence type="ECO:0000259" key="2">
    <source>
        <dbReference type="Pfam" id="PF11887"/>
    </source>
</evidence>
<feature type="domain" description="Mammalian cell entry C-terminal" evidence="2">
    <location>
        <begin position="124"/>
        <end position="279"/>
    </location>
</feature>
<protein>
    <submittedName>
        <fullName evidence="3">Virulence factor Mce family protein</fullName>
    </submittedName>
</protein>
<dbReference type="GO" id="GO:0005576">
    <property type="term" value="C:extracellular region"/>
    <property type="evidence" value="ECO:0007669"/>
    <property type="project" value="TreeGrafter"/>
</dbReference>
<dbReference type="PANTHER" id="PTHR33371:SF16">
    <property type="entry name" value="MCE-FAMILY PROTEIN MCE3F"/>
    <property type="match status" value="1"/>
</dbReference>
<dbReference type="RefSeq" id="WP_009680769.1">
    <property type="nucleotide sequence ID" value="NZ_AEUD01000019.1"/>
</dbReference>
<evidence type="ECO:0000313" key="3">
    <source>
        <dbReference type="EMBL" id="EGD53687.1"/>
    </source>
</evidence>
<dbReference type="InterPro" id="IPR003399">
    <property type="entry name" value="Mce/MlaD"/>
</dbReference>
<accession>F1YNT0</accession>
<evidence type="ECO:0000313" key="4">
    <source>
        <dbReference type="Proteomes" id="UP000035065"/>
    </source>
</evidence>
<reference evidence="3 4" key="1">
    <citation type="journal article" date="2011" name="J. Bacteriol.">
        <title>Draft Genome Sequence of Gordonia neofelifaecis NRRL B-59395, a Cholesterol-Degrading Actinomycete.</title>
        <authorList>
            <person name="Ge F."/>
            <person name="Li W."/>
            <person name="Chen G."/>
            <person name="Liu Y."/>
            <person name="Zhang G."/>
            <person name="Yong B."/>
            <person name="Wang Q."/>
            <person name="Wang N."/>
            <person name="Huang Z."/>
            <person name="Li W."/>
            <person name="Wang J."/>
            <person name="Wu C."/>
            <person name="Xie Q."/>
            <person name="Liu G."/>
        </authorList>
    </citation>
    <scope>NUCLEOTIDE SEQUENCE [LARGE SCALE GENOMIC DNA]</scope>
    <source>
        <strain evidence="3 4">NRRL B-59395</strain>
    </source>
</reference>
<dbReference type="STRING" id="644548.SCNU_17882"/>
<dbReference type="PANTHER" id="PTHR33371">
    <property type="entry name" value="INTERMEMBRANE PHOSPHOLIPID TRANSPORT SYSTEM BINDING PROTEIN MLAD-RELATED"/>
    <property type="match status" value="1"/>
</dbReference>
<dbReference type="Pfam" id="PF02470">
    <property type="entry name" value="MlaD"/>
    <property type="match status" value="1"/>
</dbReference>
<feature type="domain" description="Mce/MlaD" evidence="1">
    <location>
        <begin position="42"/>
        <end position="117"/>
    </location>
</feature>
<keyword evidence="4" id="KW-1185">Reference proteome</keyword>
<dbReference type="OrthoDB" id="4741753at2"/>
<dbReference type="EMBL" id="AEUD01000019">
    <property type="protein sequence ID" value="EGD53687.1"/>
    <property type="molecule type" value="Genomic_DNA"/>
</dbReference>
<organism evidence="3 4">
    <name type="scientific">Gordonia neofelifaecis NRRL B-59395</name>
    <dbReference type="NCBI Taxonomy" id="644548"/>
    <lineage>
        <taxon>Bacteria</taxon>
        <taxon>Bacillati</taxon>
        <taxon>Actinomycetota</taxon>
        <taxon>Actinomycetes</taxon>
        <taxon>Mycobacteriales</taxon>
        <taxon>Gordoniaceae</taxon>
        <taxon>Gordonia</taxon>
    </lineage>
</organism>
<dbReference type="NCBIfam" id="TIGR00996">
    <property type="entry name" value="Mtu_fam_mce"/>
    <property type="match status" value="1"/>
</dbReference>
<gene>
    <name evidence="3" type="ORF">SCNU_17882</name>
</gene>
<dbReference type="InterPro" id="IPR005693">
    <property type="entry name" value="Mce"/>
</dbReference>
<evidence type="ECO:0000259" key="1">
    <source>
        <dbReference type="Pfam" id="PF02470"/>
    </source>
</evidence>
<dbReference type="AlphaFoldDB" id="F1YNT0"/>
<name>F1YNT0_9ACTN</name>
<dbReference type="Proteomes" id="UP000035065">
    <property type="component" value="Unassembled WGS sequence"/>
</dbReference>
<dbReference type="Pfam" id="PF11887">
    <property type="entry name" value="Mce4_CUP1"/>
    <property type="match status" value="1"/>
</dbReference>
<proteinExistence type="predicted"/>
<dbReference type="eggNOG" id="COG1463">
    <property type="taxonomic scope" value="Bacteria"/>
</dbReference>